<evidence type="ECO:0000313" key="3">
    <source>
        <dbReference type="EMBL" id="GAA3611207.1"/>
    </source>
</evidence>
<dbReference type="InterPro" id="IPR012349">
    <property type="entry name" value="Split_barrel_FMN-bd"/>
</dbReference>
<gene>
    <name evidence="3" type="ORF">GCM10022223_29110</name>
</gene>
<reference evidence="4" key="1">
    <citation type="journal article" date="2019" name="Int. J. Syst. Evol. Microbiol.">
        <title>The Global Catalogue of Microorganisms (GCM) 10K type strain sequencing project: providing services to taxonomists for standard genome sequencing and annotation.</title>
        <authorList>
            <consortium name="The Broad Institute Genomics Platform"/>
            <consortium name="The Broad Institute Genome Sequencing Center for Infectious Disease"/>
            <person name="Wu L."/>
            <person name="Ma J."/>
        </authorList>
    </citation>
    <scope>NUCLEOTIDE SEQUENCE [LARGE SCALE GENOMIC DNA]</scope>
    <source>
        <strain evidence="4">JCM 16902</strain>
    </source>
</reference>
<evidence type="ECO:0000313" key="4">
    <source>
        <dbReference type="Proteomes" id="UP001501074"/>
    </source>
</evidence>
<dbReference type="SUPFAM" id="SSF50475">
    <property type="entry name" value="FMN-binding split barrel"/>
    <property type="match status" value="1"/>
</dbReference>
<sequence length="138" mass="15339">MPVLTPAESRERFLAERVARLATVSGDGVPHLVPLVFAAAGPDVLVSAVDHKPKRTSSLRRLANIGENPEVSLLTDRYDEDWSQLWWARADGVATVLPADESTPELDALVARYGQYRDRRPQGPVIIVRVRRWSGWSA</sequence>
<accession>A0ABP6ZMX1</accession>
<dbReference type="InterPro" id="IPR052019">
    <property type="entry name" value="F420H2_bilvrd_red/Heme_oxyg"/>
</dbReference>
<dbReference type="InterPro" id="IPR019967">
    <property type="entry name" value="F420-dep_enz_PPOX_Rv0121"/>
</dbReference>
<dbReference type="RefSeq" id="WP_231482226.1">
    <property type="nucleotide sequence ID" value="NZ_BAAAZO010000004.1"/>
</dbReference>
<dbReference type="NCBIfam" id="TIGR03668">
    <property type="entry name" value="Rv0121_F420"/>
    <property type="match status" value="1"/>
</dbReference>
<dbReference type="Gene3D" id="2.30.110.10">
    <property type="entry name" value="Electron Transport, Fmn-binding Protein, Chain A"/>
    <property type="match status" value="1"/>
</dbReference>
<dbReference type="InterPro" id="IPR011576">
    <property type="entry name" value="Pyridox_Oxase_N"/>
</dbReference>
<dbReference type="EMBL" id="BAAAZO010000004">
    <property type="protein sequence ID" value="GAA3611207.1"/>
    <property type="molecule type" value="Genomic_DNA"/>
</dbReference>
<feature type="domain" description="Pyridoxamine 5'-phosphate oxidase N-terminal" evidence="2">
    <location>
        <begin position="7"/>
        <end position="136"/>
    </location>
</feature>
<comment type="caution">
    <text evidence="3">The sequence shown here is derived from an EMBL/GenBank/DDBJ whole genome shotgun (WGS) entry which is preliminary data.</text>
</comment>
<dbReference type="PANTHER" id="PTHR35176">
    <property type="entry name" value="HEME OXYGENASE HI_0854-RELATED"/>
    <property type="match status" value="1"/>
</dbReference>
<proteinExistence type="predicted"/>
<dbReference type="Pfam" id="PF01243">
    <property type="entry name" value="PNPOx_N"/>
    <property type="match status" value="1"/>
</dbReference>
<organism evidence="3 4">
    <name type="scientific">Kineosporia mesophila</name>
    <dbReference type="NCBI Taxonomy" id="566012"/>
    <lineage>
        <taxon>Bacteria</taxon>
        <taxon>Bacillati</taxon>
        <taxon>Actinomycetota</taxon>
        <taxon>Actinomycetes</taxon>
        <taxon>Kineosporiales</taxon>
        <taxon>Kineosporiaceae</taxon>
        <taxon>Kineosporia</taxon>
    </lineage>
</organism>
<evidence type="ECO:0000256" key="1">
    <source>
        <dbReference type="ARBA" id="ARBA00023002"/>
    </source>
</evidence>
<name>A0ABP6ZMX1_9ACTN</name>
<protein>
    <submittedName>
        <fullName evidence="3">TIGR03668 family PPOX class F420-dependent oxidoreductase</fullName>
    </submittedName>
</protein>
<dbReference type="Proteomes" id="UP001501074">
    <property type="component" value="Unassembled WGS sequence"/>
</dbReference>
<dbReference type="PANTHER" id="PTHR35176:SF2">
    <property type="entry name" value="F420H(2)-DEPENDENT REDUCTASE RV1155"/>
    <property type="match status" value="1"/>
</dbReference>
<keyword evidence="4" id="KW-1185">Reference proteome</keyword>
<keyword evidence="1" id="KW-0560">Oxidoreductase</keyword>
<evidence type="ECO:0000259" key="2">
    <source>
        <dbReference type="Pfam" id="PF01243"/>
    </source>
</evidence>